<evidence type="ECO:0000313" key="12">
    <source>
        <dbReference type="RefSeq" id="XP_020108463.1"/>
    </source>
</evidence>
<dbReference type="OrthoDB" id="1923765at2759"/>
<reference evidence="9 10" key="2">
    <citation type="submission" date="2025-04" db="UniProtKB">
        <authorList>
            <consortium name="RefSeq"/>
        </authorList>
    </citation>
    <scope>IDENTIFICATION</scope>
    <source>
        <tissue evidence="9 10">Leaf</tissue>
    </source>
</reference>
<dbReference type="InterPro" id="IPR025064">
    <property type="entry name" value="DUF4005"/>
</dbReference>
<evidence type="ECO:0000256" key="4">
    <source>
        <dbReference type="SAM" id="MobiDB-lite"/>
    </source>
</evidence>
<dbReference type="Gramene" id="Aco001537.1.mrna1">
    <property type="protein sequence ID" value="Aco001537.1.mrna1"/>
    <property type="gene ID" value="Aco001537.1.path1"/>
</dbReference>
<evidence type="ECO:0000256" key="3">
    <source>
        <dbReference type="ARBA" id="ARBA00024378"/>
    </source>
</evidence>
<evidence type="ECO:0000313" key="10">
    <source>
        <dbReference type="RefSeq" id="XP_020081045.1"/>
    </source>
</evidence>
<evidence type="ECO:0000256" key="2">
    <source>
        <dbReference type="ARBA" id="ARBA00024341"/>
    </source>
</evidence>
<dbReference type="InterPro" id="IPR000048">
    <property type="entry name" value="IQ_motif_EF-hand-BS"/>
</dbReference>
<dbReference type="STRING" id="4615.A0A199VC13"/>
<evidence type="ECO:0000259" key="5">
    <source>
        <dbReference type="Pfam" id="PF13178"/>
    </source>
</evidence>
<dbReference type="AlphaFoldDB" id="A0A199VC13"/>
<protein>
    <submittedName>
        <fullName evidence="6 9 10">Protein IQ-DOMAIN 1</fullName>
    </submittedName>
</protein>
<dbReference type="PROSITE" id="PS50096">
    <property type="entry name" value="IQ"/>
    <property type="match status" value="1"/>
</dbReference>
<feature type="region of interest" description="Disordered" evidence="4">
    <location>
        <begin position="288"/>
        <end position="441"/>
    </location>
</feature>
<dbReference type="EMBL" id="LSRQ01002444">
    <property type="protein sequence ID" value="OAY74340.1"/>
    <property type="molecule type" value="Genomic_DNA"/>
</dbReference>
<evidence type="ECO:0000313" key="11">
    <source>
        <dbReference type="RefSeq" id="XP_020108462.1"/>
    </source>
</evidence>
<reference evidence="6 7" key="1">
    <citation type="journal article" date="2016" name="DNA Res.">
        <title>The draft genome of MD-2 pineapple using hybrid error correction of long reads.</title>
        <authorList>
            <person name="Redwan R.M."/>
            <person name="Saidin A."/>
            <person name="Kumar S.V."/>
        </authorList>
    </citation>
    <scope>NUCLEOTIDE SEQUENCE [LARGE SCALE GENOMIC DNA]</scope>
    <source>
        <strain evidence="7">cv. MD2</strain>
        <tissue evidence="6">Leaf</tissue>
    </source>
</reference>
<dbReference type="RefSeq" id="XP_020108462.1">
    <property type="nucleotide sequence ID" value="XM_020252873.1"/>
</dbReference>
<keyword evidence="8" id="KW-1185">Reference proteome</keyword>
<feature type="region of interest" description="Disordered" evidence="4">
    <location>
        <begin position="1"/>
        <end position="67"/>
    </location>
</feature>
<evidence type="ECO:0000313" key="6">
    <source>
        <dbReference type="EMBL" id="OAY74340.1"/>
    </source>
</evidence>
<dbReference type="Pfam" id="PF13178">
    <property type="entry name" value="DUF4005"/>
    <property type="match status" value="1"/>
</dbReference>
<evidence type="ECO:0000256" key="1">
    <source>
        <dbReference type="ARBA" id="ARBA00022860"/>
    </source>
</evidence>
<evidence type="ECO:0000313" key="9">
    <source>
        <dbReference type="RefSeq" id="XP_020081044.1"/>
    </source>
</evidence>
<dbReference type="RefSeq" id="XP_020081044.1">
    <property type="nucleotide sequence ID" value="XM_020225455.1"/>
</dbReference>
<dbReference type="PANTHER" id="PTHR32295:SF216">
    <property type="entry name" value="PROTEIN IQ-DOMAIN 3"/>
    <property type="match status" value="1"/>
</dbReference>
<dbReference type="Proteomes" id="UP000092600">
    <property type="component" value="Unassembled WGS sequence"/>
</dbReference>
<dbReference type="Gene3D" id="1.20.5.190">
    <property type="match status" value="1"/>
</dbReference>
<feature type="compositionally biased region" description="Basic and acidic residues" evidence="4">
    <location>
        <begin position="288"/>
        <end position="300"/>
    </location>
</feature>
<proteinExistence type="inferred from homology"/>
<gene>
    <name evidence="11 12" type="primary">LOC109724155</name>
    <name evidence="9 10" type="synonym">LOC109704692</name>
    <name evidence="6" type="ORF">ACMD2_01464</name>
</gene>
<dbReference type="RefSeq" id="XP_020081045.1">
    <property type="nucleotide sequence ID" value="XM_020225456.1"/>
</dbReference>
<name>A0A199VC13_ANACO</name>
<dbReference type="GO" id="GO:0005516">
    <property type="term" value="F:calmodulin binding"/>
    <property type="evidence" value="ECO:0007669"/>
    <property type="project" value="UniProtKB-KW"/>
</dbReference>
<organism evidence="6 7">
    <name type="scientific">Ananas comosus</name>
    <name type="common">Pineapple</name>
    <name type="synonym">Ananas ananas</name>
    <dbReference type="NCBI Taxonomy" id="4615"/>
    <lineage>
        <taxon>Eukaryota</taxon>
        <taxon>Viridiplantae</taxon>
        <taxon>Streptophyta</taxon>
        <taxon>Embryophyta</taxon>
        <taxon>Tracheophyta</taxon>
        <taxon>Spermatophyta</taxon>
        <taxon>Magnoliopsida</taxon>
        <taxon>Liliopsida</taxon>
        <taxon>Poales</taxon>
        <taxon>Bromeliaceae</taxon>
        <taxon>Bromelioideae</taxon>
        <taxon>Ananas</taxon>
    </lineage>
</organism>
<dbReference type="GeneID" id="109704692"/>
<dbReference type="Proteomes" id="UP000515123">
    <property type="component" value="Linkage group 18"/>
</dbReference>
<dbReference type="SMART" id="SM00015">
    <property type="entry name" value="IQ"/>
    <property type="match status" value="1"/>
</dbReference>
<keyword evidence="1" id="KW-0112">Calmodulin-binding</keyword>
<dbReference type="RefSeq" id="XP_020108463.1">
    <property type="nucleotide sequence ID" value="XM_020252874.1"/>
</dbReference>
<sequence length="492" mass="54457">MGKKGKWFGAVKKVFSPESKEKKDQKSKKKWGFGGPKTPDPSSSDLPQSASQKEAAPPPPPPHPHSEEIKLAEVENDQSKHAYSVAVATAAAAEAAAAAAQAAAEVVRLTTPTEIPGKSREEIAAIKIQTAFRGYLARRALRALRGLVRLKSLLDGNSVKRQATNTLRCMQTLSRVQSQIRSRRLRMNEENQALHRQLLLKHERELESLRMGEEWDDSLQSKEQIEASLVNKQEAAIRRERALAYAFSHQWKSSSRSANPMFMDPNNPQWGWSWLERWMAARSWEIQSKTDKENNTDRASLKATNQNTGEGEITRAYARRETKLDRPSPPTPKPNSIRPGTRKSPSTPNSRAPKIKLDSPRNGLSQLEDDVKSIVSAQSERIRRQSIGGSPSIRDDESLASSPSLPSYMVPTESARAKSRLQSPSIEKIIKTPEKGSAGSIKKRLSFTAGDKHNSALPLITRRHSGPPKVDIAAMKGIEVRSELDATNGANQ</sequence>
<evidence type="ECO:0000313" key="8">
    <source>
        <dbReference type="Proteomes" id="UP000515123"/>
    </source>
</evidence>
<evidence type="ECO:0000313" key="7">
    <source>
        <dbReference type="Proteomes" id="UP000092600"/>
    </source>
</evidence>
<comment type="subunit">
    <text evidence="3">Binds to multiple calmodulin (CaM) in the presence of Ca(2+) and CaM-like proteins.</text>
</comment>
<accession>A0A199VC13</accession>
<dbReference type="Pfam" id="PF00612">
    <property type="entry name" value="IQ"/>
    <property type="match status" value="1"/>
</dbReference>
<dbReference type="Gramene" id="Aco028784.1.mrna1">
    <property type="protein sequence ID" value="Aco028784.1.mrna1"/>
    <property type="gene ID" value="Aco028784.1.path1"/>
</dbReference>
<feature type="domain" description="DUF4005" evidence="5">
    <location>
        <begin position="381"/>
        <end position="454"/>
    </location>
</feature>
<dbReference type="GeneID" id="109724155"/>
<comment type="similarity">
    <text evidence="2">Belongs to the IQD family.</text>
</comment>
<dbReference type="PANTHER" id="PTHR32295">
    <property type="entry name" value="IQ-DOMAIN 5-RELATED"/>
    <property type="match status" value="1"/>
</dbReference>